<evidence type="ECO:0000313" key="2">
    <source>
        <dbReference type="EMBL" id="NPE14606.1"/>
    </source>
</evidence>
<sequence length="131" mass="15118">MQYSYQLVRKYPVSIVLFLVIWYLSFFNPPKTELDEVAFIDKWVHVIMYGGTCSVLWIEYIMKHKRLNIPKLMLMAWLAPIIMSGIIELLQEYCTDGRRSGDWMDLAANATGVTLAMAVGIIISRIKNIGR</sequence>
<dbReference type="NCBIfam" id="NF037970">
    <property type="entry name" value="vanZ_1"/>
    <property type="match status" value="1"/>
</dbReference>
<reference evidence="2 3" key="1">
    <citation type="submission" date="2020-05" db="EMBL/GenBank/DDBJ databases">
        <title>Distinct polysaccharide utilization as determinants for interspecies competition between intestinal Prevotella spp.</title>
        <authorList>
            <person name="Galvez E.J.C."/>
            <person name="Iljazovic A."/>
            <person name="Strowig T."/>
        </authorList>
    </citation>
    <scope>NUCLEOTIDE SEQUENCE [LARGE SCALE GENOMIC DNA]</scope>
    <source>
        <strain evidence="2 3">PROD</strain>
    </source>
</reference>
<dbReference type="PANTHER" id="PTHR28008:SF1">
    <property type="entry name" value="DOMAIN PROTEIN, PUTATIVE (AFU_ORTHOLOGUE AFUA_3G10980)-RELATED"/>
    <property type="match status" value="1"/>
</dbReference>
<dbReference type="GeneID" id="82158055"/>
<dbReference type="PANTHER" id="PTHR28008">
    <property type="entry name" value="DOMAIN PROTEIN, PUTATIVE (AFU_ORTHOLOGUE AFUA_3G10980)-RELATED"/>
    <property type="match status" value="1"/>
</dbReference>
<keyword evidence="3" id="KW-1185">Reference proteome</keyword>
<feature type="transmembrane region" description="Helical" evidence="1">
    <location>
        <begin position="103"/>
        <end position="123"/>
    </location>
</feature>
<accession>A0ABX2AVK8</accession>
<evidence type="ECO:0000256" key="1">
    <source>
        <dbReference type="SAM" id="Phobius"/>
    </source>
</evidence>
<organism evidence="2 3">
    <name type="scientific">Xylanibacter rodentium</name>
    <dbReference type="NCBI Taxonomy" id="2736289"/>
    <lineage>
        <taxon>Bacteria</taxon>
        <taxon>Pseudomonadati</taxon>
        <taxon>Bacteroidota</taxon>
        <taxon>Bacteroidia</taxon>
        <taxon>Bacteroidales</taxon>
        <taxon>Prevotellaceae</taxon>
        <taxon>Xylanibacter</taxon>
    </lineage>
</organism>
<comment type="caution">
    <text evidence="2">The sequence shown here is derived from an EMBL/GenBank/DDBJ whole genome shotgun (WGS) entry which is preliminary data.</text>
</comment>
<dbReference type="RefSeq" id="WP_172174319.1">
    <property type="nucleotide sequence ID" value="NZ_CASGIA010000025.1"/>
</dbReference>
<feature type="transmembrane region" description="Helical" evidence="1">
    <location>
        <begin position="7"/>
        <end position="24"/>
    </location>
</feature>
<feature type="transmembrane region" description="Helical" evidence="1">
    <location>
        <begin position="44"/>
        <end position="62"/>
    </location>
</feature>
<dbReference type="EMBL" id="JABKKE010000015">
    <property type="protein sequence ID" value="NPE14606.1"/>
    <property type="molecule type" value="Genomic_DNA"/>
</dbReference>
<protein>
    <submittedName>
        <fullName evidence="2">VanZ family protein</fullName>
    </submittedName>
</protein>
<evidence type="ECO:0000313" key="3">
    <source>
        <dbReference type="Proteomes" id="UP001193734"/>
    </source>
</evidence>
<keyword evidence="1" id="KW-0812">Transmembrane</keyword>
<name>A0ABX2AVK8_9BACT</name>
<keyword evidence="1" id="KW-1133">Transmembrane helix</keyword>
<dbReference type="Proteomes" id="UP001193734">
    <property type="component" value="Unassembled WGS sequence"/>
</dbReference>
<keyword evidence="1" id="KW-0472">Membrane</keyword>
<proteinExistence type="predicted"/>
<gene>
    <name evidence="2" type="primary">vanZ</name>
    <name evidence="2" type="ORF">HPS55_09795</name>
</gene>
<feature type="transmembrane region" description="Helical" evidence="1">
    <location>
        <begin position="74"/>
        <end position="91"/>
    </location>
</feature>